<gene>
    <name evidence="2" type="ORF">GK091_23200</name>
</gene>
<comment type="caution">
    <text evidence="2">The sequence shown here is derived from an EMBL/GenBank/DDBJ whole genome shotgun (WGS) entry which is preliminary data.</text>
</comment>
<dbReference type="InterPro" id="IPR016181">
    <property type="entry name" value="Acyl_CoA_acyltransferase"/>
</dbReference>
<dbReference type="EMBL" id="JAAGNZ010000002">
    <property type="protein sequence ID" value="NEU69807.1"/>
    <property type="molecule type" value="Genomic_DNA"/>
</dbReference>
<dbReference type="SUPFAM" id="SSF55729">
    <property type="entry name" value="Acyl-CoA N-acyltransferases (Nat)"/>
    <property type="match status" value="1"/>
</dbReference>
<keyword evidence="2" id="KW-0808">Transferase</keyword>
<dbReference type="Pfam" id="PF13302">
    <property type="entry name" value="Acetyltransf_3"/>
    <property type="match status" value="1"/>
</dbReference>
<dbReference type="PROSITE" id="PS51186">
    <property type="entry name" value="GNAT"/>
    <property type="match status" value="1"/>
</dbReference>
<dbReference type="Proteomes" id="UP000477386">
    <property type="component" value="Unassembled WGS sequence"/>
</dbReference>
<organism evidence="2 3">
    <name type="scientific">Spirosoma agri</name>
    <dbReference type="NCBI Taxonomy" id="1987381"/>
    <lineage>
        <taxon>Bacteria</taxon>
        <taxon>Pseudomonadati</taxon>
        <taxon>Bacteroidota</taxon>
        <taxon>Cytophagia</taxon>
        <taxon>Cytophagales</taxon>
        <taxon>Cytophagaceae</taxon>
        <taxon>Spirosoma</taxon>
    </lineage>
</organism>
<evidence type="ECO:0000259" key="1">
    <source>
        <dbReference type="PROSITE" id="PS51186"/>
    </source>
</evidence>
<dbReference type="PANTHER" id="PTHR39173">
    <property type="entry name" value="ACETYLTRANSFERASE"/>
    <property type="match status" value="1"/>
</dbReference>
<name>A0A6M0IPF0_9BACT</name>
<reference evidence="2 3" key="1">
    <citation type="submission" date="2020-02" db="EMBL/GenBank/DDBJ databases">
        <title>Draft genome sequence of two Spirosoma agri KCTC 52727 and Spirosoma terrae KCTC 52035.</title>
        <authorList>
            <person name="Rojas J."/>
            <person name="Ambika Manirajan B."/>
            <person name="Ratering S."/>
            <person name="Suarez C."/>
            <person name="Schnell S."/>
        </authorList>
    </citation>
    <scope>NUCLEOTIDE SEQUENCE [LARGE SCALE GENOMIC DNA]</scope>
    <source>
        <strain evidence="2 3">KCTC 52727</strain>
    </source>
</reference>
<keyword evidence="3" id="KW-1185">Reference proteome</keyword>
<dbReference type="RefSeq" id="WP_164042499.1">
    <property type="nucleotide sequence ID" value="NZ_JAAGNZ010000002.1"/>
</dbReference>
<dbReference type="InterPro" id="IPR000182">
    <property type="entry name" value="GNAT_dom"/>
</dbReference>
<feature type="domain" description="N-acetyltransferase" evidence="1">
    <location>
        <begin position="1"/>
        <end position="139"/>
    </location>
</feature>
<evidence type="ECO:0000313" key="2">
    <source>
        <dbReference type="EMBL" id="NEU69807.1"/>
    </source>
</evidence>
<evidence type="ECO:0000313" key="3">
    <source>
        <dbReference type="Proteomes" id="UP000477386"/>
    </source>
</evidence>
<dbReference type="GO" id="GO:0016747">
    <property type="term" value="F:acyltransferase activity, transferring groups other than amino-acyl groups"/>
    <property type="evidence" value="ECO:0007669"/>
    <property type="project" value="InterPro"/>
</dbReference>
<dbReference type="PANTHER" id="PTHR39173:SF1">
    <property type="entry name" value="ACETYLTRANSFERASE"/>
    <property type="match status" value="1"/>
</dbReference>
<dbReference type="AlphaFoldDB" id="A0A6M0IPF0"/>
<accession>A0A6M0IPF0</accession>
<protein>
    <submittedName>
        <fullName evidence="2">GNAT family N-acetyltransferase</fullName>
    </submittedName>
</protein>
<proteinExistence type="predicted"/>
<dbReference type="Gene3D" id="3.40.630.30">
    <property type="match status" value="1"/>
</dbReference>
<sequence>MNESPVILRFAKSYLVDGTVPAEQYSIVEKESLEKVGAIRFRLSNKDDILLYAGHIGYNVDQAHRGKRYAAHACLALKAIALQNGFIELIITCDPDNWPSRRTCEYIGAELIDIIDLPPDNDMYRDGERRKCRYQWRIG</sequence>